<dbReference type="EMBL" id="JALJCU010000025">
    <property type="protein sequence ID" value="MCQ9121879.1"/>
    <property type="molecule type" value="Genomic_DNA"/>
</dbReference>
<dbReference type="RefSeq" id="WP_077584623.1">
    <property type="nucleotide sequence ID" value="NZ_JALJCU010000025.1"/>
</dbReference>
<reference evidence="2 3" key="1">
    <citation type="journal article" date="2019" name="Vet. Microbiol.">
        <title>Development of multi locus sequence typing (MLST) of Rodentibacter pneumotropicus.</title>
        <authorList>
            <person name="Adhikary S."/>
            <person name="Bisgaard M."/>
            <person name="Boot R."/>
            <person name="Benga L."/>
            <person name="Nicklas W."/>
            <person name="Christensen H."/>
        </authorList>
    </citation>
    <scope>NUCLEOTIDE SEQUENCE [LARGE SCALE GENOMIC DNA]</scope>
    <source>
        <strain evidence="2 3">Ac84</strain>
    </source>
</reference>
<proteinExistence type="predicted"/>
<evidence type="ECO:0000313" key="1">
    <source>
        <dbReference type="EMBL" id="MCQ9121879.1"/>
    </source>
</evidence>
<comment type="caution">
    <text evidence="2">The sequence shown here is derived from an EMBL/GenBank/DDBJ whole genome shotgun (WGS) entry which is preliminary data.</text>
</comment>
<dbReference type="Proteomes" id="UP001206350">
    <property type="component" value="Unassembled WGS sequence"/>
</dbReference>
<sequence length="76" mass="8665">MKYSNGKKIRLGDNVIWQGSDPIKGIVVSLIDENIFLDDYDYTYLSSQGGGVMIKFEKIGLVHIQRDDNIDFLIKI</sequence>
<organism evidence="2 3">
    <name type="scientific">Rodentibacter pneumotropicus</name>
    <dbReference type="NCBI Taxonomy" id="758"/>
    <lineage>
        <taxon>Bacteria</taxon>
        <taxon>Pseudomonadati</taxon>
        <taxon>Pseudomonadota</taxon>
        <taxon>Gammaproteobacteria</taxon>
        <taxon>Pasteurellales</taxon>
        <taxon>Pasteurellaceae</taxon>
        <taxon>Rodentibacter</taxon>
    </lineage>
</organism>
<keyword evidence="4" id="KW-1185">Reference proteome</keyword>
<dbReference type="AlphaFoldDB" id="A0A1V3K4S2"/>
<accession>A0A1V3K4S2</accession>
<evidence type="ECO:0000313" key="3">
    <source>
        <dbReference type="Proteomes" id="UP000306758"/>
    </source>
</evidence>
<evidence type="ECO:0000313" key="4">
    <source>
        <dbReference type="Proteomes" id="UP001206350"/>
    </source>
</evidence>
<reference evidence="1 4" key="2">
    <citation type="journal article" date="2022" name="Microbiol. Spectr.">
        <title>Microbiota of the Pregnant Mouse: Characterization of the Bacterial Communities in the Oral Cavity, Lung, Intestine, and Vagina through Culture and DNA Sequencing.</title>
        <authorList>
            <person name="Greenberg J.M."/>
            <person name="Romero R."/>
            <person name="Winters A.D."/>
            <person name="Galaz J."/>
            <person name="Garcia-Flores V."/>
            <person name="Arenas-Hernandez M."/>
            <person name="Panzer J."/>
            <person name="Shaffer Z."/>
            <person name="Kracht D.J."/>
            <person name="Gomez-Lopez N."/>
            <person name="Theis K.R."/>
        </authorList>
    </citation>
    <scope>NUCLEOTIDE SEQUENCE [LARGE SCALE GENOMIC DNA]</scope>
    <source>
        <strain evidence="1 4">MAC-C1-H1</strain>
    </source>
</reference>
<dbReference type="Proteomes" id="UP000306758">
    <property type="component" value="Unassembled WGS sequence"/>
</dbReference>
<name>A0A1V3K4S2_9PAST</name>
<dbReference type="EMBL" id="QXNI01000056">
    <property type="protein sequence ID" value="THA07601.1"/>
    <property type="molecule type" value="Genomic_DNA"/>
</dbReference>
<gene>
    <name evidence="2" type="ORF">D3M78_09250</name>
    <name evidence="1" type="ORF">MUU45_001433</name>
</gene>
<dbReference type="GeneID" id="85656626"/>
<reference evidence="1" key="3">
    <citation type="submission" date="2023-08" db="EMBL/GenBank/DDBJ databases">
        <authorList>
            <person name="Greenberg J.M."/>
            <person name="Romero R."/>
            <person name="Winters A.D."/>
            <person name="Galaz J."/>
            <person name="Garcia-Flores V."/>
            <person name="Arenas-Hernandez M."/>
            <person name="Panzer J."/>
            <person name="Shaffer Z."/>
            <person name="Kracht D.J."/>
            <person name="Gomez-Lopez N."/>
            <person name="Theis K.R."/>
        </authorList>
    </citation>
    <scope>NUCLEOTIDE SEQUENCE</scope>
    <source>
        <strain evidence="1">MAC-C1-H1</strain>
    </source>
</reference>
<evidence type="ECO:0000313" key="2">
    <source>
        <dbReference type="EMBL" id="THA07601.1"/>
    </source>
</evidence>
<protein>
    <submittedName>
        <fullName evidence="2">Uncharacterized protein</fullName>
    </submittedName>
</protein>